<dbReference type="Proteomes" id="UP000051789">
    <property type="component" value="Unassembled WGS sequence"/>
</dbReference>
<dbReference type="PATRIC" id="fig|1423810.4.peg.963"/>
<dbReference type="AlphaFoldDB" id="A0A0R2C7S9"/>
<evidence type="ECO:0000256" key="1">
    <source>
        <dbReference type="SAM" id="MobiDB-lite"/>
    </source>
</evidence>
<dbReference type="STRING" id="1423810.FD19_GL000938"/>
<dbReference type="EMBL" id="AYZK01000002">
    <property type="protein sequence ID" value="KRM87434.1"/>
    <property type="molecule type" value="Genomic_DNA"/>
</dbReference>
<comment type="caution">
    <text evidence="2">The sequence shown here is derived from an EMBL/GenBank/DDBJ whole genome shotgun (WGS) entry which is preliminary data.</text>
</comment>
<feature type="compositionally biased region" description="Polar residues" evidence="1">
    <location>
        <begin position="28"/>
        <end position="60"/>
    </location>
</feature>
<feature type="region of interest" description="Disordered" evidence="1">
    <location>
        <begin position="28"/>
        <end position="70"/>
    </location>
</feature>
<proteinExistence type="predicted"/>
<sequence length="223" mass="23749">MVVVVVVALVVILGPMLAQQRGRNVASQTRVTVKSSRMSDGAGKTTSSGNADAAASSTQPRVGRATDATSSQDTYQYAVGVGDFEDTTYRGYGVDEPASITINAAQGASYNHILTIVYPQDSPDPPMVTKVGAEIQQGPTTEFRLFSGHGNDEEIRTVKANTQVNVVTAIATDNGPADDGARYVGERFYLFYNVHGTLSLATPNFAGNVTEDQFDVKAEYVQE</sequence>
<name>A0A0R2C7S9_9LACO</name>
<organism evidence="2 3">
    <name type="scientific">Lacticaseibacillus thailandensis DSM 22698 = JCM 13996</name>
    <dbReference type="NCBI Taxonomy" id="1423810"/>
    <lineage>
        <taxon>Bacteria</taxon>
        <taxon>Bacillati</taxon>
        <taxon>Bacillota</taxon>
        <taxon>Bacilli</taxon>
        <taxon>Lactobacillales</taxon>
        <taxon>Lactobacillaceae</taxon>
        <taxon>Lacticaseibacillus</taxon>
    </lineage>
</organism>
<protein>
    <recommendedName>
        <fullName evidence="4">Lipoprotein</fullName>
    </recommendedName>
</protein>
<reference evidence="2 3" key="1">
    <citation type="journal article" date="2015" name="Genome Announc.">
        <title>Expanding the biotechnology potential of lactobacilli through comparative genomics of 213 strains and associated genera.</title>
        <authorList>
            <person name="Sun Z."/>
            <person name="Harris H.M."/>
            <person name="McCann A."/>
            <person name="Guo C."/>
            <person name="Argimon S."/>
            <person name="Zhang W."/>
            <person name="Yang X."/>
            <person name="Jeffery I.B."/>
            <person name="Cooney J.C."/>
            <person name="Kagawa T.F."/>
            <person name="Liu W."/>
            <person name="Song Y."/>
            <person name="Salvetti E."/>
            <person name="Wrobel A."/>
            <person name="Rasinkangas P."/>
            <person name="Parkhill J."/>
            <person name="Rea M.C."/>
            <person name="O'Sullivan O."/>
            <person name="Ritari J."/>
            <person name="Douillard F.P."/>
            <person name="Paul Ross R."/>
            <person name="Yang R."/>
            <person name="Briner A.E."/>
            <person name="Felis G.E."/>
            <person name="de Vos W.M."/>
            <person name="Barrangou R."/>
            <person name="Klaenhammer T.R."/>
            <person name="Caufield P.W."/>
            <person name="Cui Y."/>
            <person name="Zhang H."/>
            <person name="O'Toole P.W."/>
        </authorList>
    </citation>
    <scope>NUCLEOTIDE SEQUENCE [LARGE SCALE GENOMIC DNA]</scope>
    <source>
        <strain evidence="2 3">DSM 22698</strain>
    </source>
</reference>
<accession>A0A0R2C7S9</accession>
<evidence type="ECO:0008006" key="4">
    <source>
        <dbReference type="Google" id="ProtNLM"/>
    </source>
</evidence>
<evidence type="ECO:0000313" key="3">
    <source>
        <dbReference type="Proteomes" id="UP000051789"/>
    </source>
</evidence>
<gene>
    <name evidence="2" type="ORF">FD19_GL000938</name>
</gene>
<evidence type="ECO:0000313" key="2">
    <source>
        <dbReference type="EMBL" id="KRM87434.1"/>
    </source>
</evidence>
<keyword evidence="3" id="KW-1185">Reference proteome</keyword>